<keyword evidence="10" id="KW-0963">Cytoplasm</keyword>
<evidence type="ECO:0000256" key="6">
    <source>
        <dbReference type="ARBA" id="ARBA00023102"/>
    </source>
</evidence>
<keyword evidence="5 10" id="KW-0315">Glutamine amidotransferase</keyword>
<evidence type="ECO:0000259" key="12">
    <source>
        <dbReference type="Pfam" id="PF00117"/>
    </source>
</evidence>
<gene>
    <name evidence="10 13" type="primary">hisH</name>
    <name evidence="13" type="ORF">E6H00_12100</name>
</gene>
<dbReference type="Pfam" id="PF00117">
    <property type="entry name" value="GATase"/>
    <property type="match status" value="1"/>
</dbReference>
<dbReference type="CDD" id="cd01748">
    <property type="entry name" value="GATase1_IGP_Synthase"/>
    <property type="match status" value="1"/>
</dbReference>
<dbReference type="PROSITE" id="PS51274">
    <property type="entry name" value="GATASE_COBBQ"/>
    <property type="match status" value="1"/>
</dbReference>
<feature type="active site" evidence="10 11">
    <location>
        <position position="181"/>
    </location>
</feature>
<dbReference type="EC" id="3.5.1.2" evidence="10"/>
<dbReference type="SUPFAM" id="SSF52317">
    <property type="entry name" value="Class I glutamine amidotransferase-like"/>
    <property type="match status" value="1"/>
</dbReference>
<dbReference type="PROSITE" id="PS51273">
    <property type="entry name" value="GATASE_TYPE_1"/>
    <property type="match status" value="1"/>
</dbReference>
<dbReference type="Proteomes" id="UP000318509">
    <property type="component" value="Unassembled WGS sequence"/>
</dbReference>
<evidence type="ECO:0000256" key="1">
    <source>
        <dbReference type="ARBA" id="ARBA00005091"/>
    </source>
</evidence>
<evidence type="ECO:0000256" key="2">
    <source>
        <dbReference type="ARBA" id="ARBA00011152"/>
    </source>
</evidence>
<comment type="function">
    <text evidence="10">IGPS catalyzes the conversion of PRFAR and glutamine to IGP, AICAR and glutamate. The HisH subunit catalyzes the hydrolysis of glutamine to glutamate and ammonia as part of the synthesis of IGP and AICAR. The resulting ammonia molecule is channeled to the active site of HisF.</text>
</comment>
<dbReference type="EMBL" id="VBAK01000137">
    <property type="protein sequence ID" value="TMI88643.1"/>
    <property type="molecule type" value="Genomic_DNA"/>
</dbReference>
<feature type="domain" description="Glutamine amidotransferase" evidence="12">
    <location>
        <begin position="4"/>
        <end position="196"/>
    </location>
</feature>
<sequence length="208" mass="21872">MIAVVDYGAGNLRSIQKGLERQGLEVRIIDAPRALDEADALVVPGDGAFGPAMARLRATGFADRIRAYVASGRPFLGICLGMQLLFEESEEDGVHRGLGVLPGRVVRLSGRVKVPHMGWNALRVLRPSPLLAGVETGTHAYFIHSYHAIPADPALVAAAVDYGGEVAAVVGRGNVWATQFHPEKSGAGGMRMLANAARWAVGAGASGR</sequence>
<dbReference type="InterPro" id="IPR010139">
    <property type="entry name" value="Imidazole-glycPsynth_HisH"/>
</dbReference>
<dbReference type="UniPathway" id="UPA00031">
    <property type="reaction ID" value="UER00010"/>
</dbReference>
<dbReference type="GO" id="GO:0000107">
    <property type="term" value="F:imidazoleglycerol-phosphate synthase activity"/>
    <property type="evidence" value="ECO:0007669"/>
    <property type="project" value="UniProtKB-UniRule"/>
</dbReference>
<dbReference type="GO" id="GO:0005737">
    <property type="term" value="C:cytoplasm"/>
    <property type="evidence" value="ECO:0007669"/>
    <property type="project" value="UniProtKB-SubCell"/>
</dbReference>
<comment type="caution">
    <text evidence="13">The sequence shown here is derived from an EMBL/GenBank/DDBJ whole genome shotgun (WGS) entry which is preliminary data.</text>
</comment>
<evidence type="ECO:0000256" key="7">
    <source>
        <dbReference type="ARBA" id="ARBA00023239"/>
    </source>
</evidence>
<evidence type="ECO:0000256" key="3">
    <source>
        <dbReference type="ARBA" id="ARBA00022605"/>
    </source>
</evidence>
<feature type="active site" description="Nucleophile" evidence="10 11">
    <location>
        <position position="79"/>
    </location>
</feature>
<evidence type="ECO:0000256" key="9">
    <source>
        <dbReference type="ARBA" id="ARBA00049534"/>
    </source>
</evidence>
<keyword evidence="4 10" id="KW-0378">Hydrolase</keyword>
<keyword evidence="6 10" id="KW-0368">Histidine biosynthesis</keyword>
<dbReference type="GO" id="GO:0016829">
    <property type="term" value="F:lyase activity"/>
    <property type="evidence" value="ECO:0007669"/>
    <property type="project" value="UniProtKB-KW"/>
</dbReference>
<keyword evidence="3 10" id="KW-0028">Amino-acid biosynthesis</keyword>
<dbReference type="PIRSF" id="PIRSF000495">
    <property type="entry name" value="Amidotransf_hisH"/>
    <property type="match status" value="1"/>
</dbReference>
<protein>
    <recommendedName>
        <fullName evidence="10">Imidazole glycerol phosphate synthase subunit HisH</fullName>
        <ecNumber evidence="10">4.3.2.10</ecNumber>
    </recommendedName>
    <alternativeName>
        <fullName evidence="10">IGP synthase glutaminase subunit</fullName>
        <ecNumber evidence="10">3.5.1.2</ecNumber>
    </alternativeName>
    <alternativeName>
        <fullName evidence="10">IGP synthase subunit HisH</fullName>
    </alternativeName>
    <alternativeName>
        <fullName evidence="10">ImGP synthase subunit HisH</fullName>
        <shortName evidence="10">IGPS subunit HisH</shortName>
    </alternativeName>
</protein>
<proteinExistence type="inferred from homology"/>
<name>A0A537JYM2_9BACT</name>
<evidence type="ECO:0000256" key="11">
    <source>
        <dbReference type="PIRSR" id="PIRSR000495-1"/>
    </source>
</evidence>
<dbReference type="Gene3D" id="3.40.50.880">
    <property type="match status" value="1"/>
</dbReference>
<dbReference type="GO" id="GO:0000105">
    <property type="term" value="P:L-histidine biosynthetic process"/>
    <property type="evidence" value="ECO:0007669"/>
    <property type="project" value="UniProtKB-UniRule"/>
</dbReference>
<dbReference type="PANTHER" id="PTHR42701">
    <property type="entry name" value="IMIDAZOLE GLYCEROL PHOSPHATE SYNTHASE SUBUNIT HISH"/>
    <property type="match status" value="1"/>
</dbReference>
<organism evidence="13 14">
    <name type="scientific">Candidatus Segetimicrobium genomatis</name>
    <dbReference type="NCBI Taxonomy" id="2569760"/>
    <lineage>
        <taxon>Bacteria</taxon>
        <taxon>Bacillati</taxon>
        <taxon>Candidatus Sysuimicrobiota</taxon>
        <taxon>Candidatus Sysuimicrobiia</taxon>
        <taxon>Candidatus Sysuimicrobiales</taxon>
        <taxon>Candidatus Segetimicrobiaceae</taxon>
        <taxon>Candidatus Segetimicrobium</taxon>
    </lineage>
</organism>
<dbReference type="GO" id="GO:0004359">
    <property type="term" value="F:glutaminase activity"/>
    <property type="evidence" value="ECO:0007669"/>
    <property type="project" value="UniProtKB-EC"/>
</dbReference>
<comment type="catalytic activity">
    <reaction evidence="9 10">
        <text>L-glutamine + H2O = L-glutamate + NH4(+)</text>
        <dbReference type="Rhea" id="RHEA:15889"/>
        <dbReference type="ChEBI" id="CHEBI:15377"/>
        <dbReference type="ChEBI" id="CHEBI:28938"/>
        <dbReference type="ChEBI" id="CHEBI:29985"/>
        <dbReference type="ChEBI" id="CHEBI:58359"/>
        <dbReference type="EC" id="3.5.1.2"/>
    </reaction>
</comment>
<dbReference type="HAMAP" id="MF_00278">
    <property type="entry name" value="HisH"/>
    <property type="match status" value="1"/>
</dbReference>
<dbReference type="InterPro" id="IPR017926">
    <property type="entry name" value="GATASE"/>
</dbReference>
<reference evidence="13 14" key="1">
    <citation type="journal article" date="2019" name="Nat. Microbiol.">
        <title>Mediterranean grassland soil C-N compound turnover is dependent on rainfall and depth, and is mediated by genomically divergent microorganisms.</title>
        <authorList>
            <person name="Diamond S."/>
            <person name="Andeer P.F."/>
            <person name="Li Z."/>
            <person name="Crits-Christoph A."/>
            <person name="Burstein D."/>
            <person name="Anantharaman K."/>
            <person name="Lane K.R."/>
            <person name="Thomas B.C."/>
            <person name="Pan C."/>
            <person name="Northen T.R."/>
            <person name="Banfield J.F."/>
        </authorList>
    </citation>
    <scope>NUCLEOTIDE SEQUENCE [LARGE SCALE GENOMIC DNA]</scope>
    <source>
        <strain evidence="13">NP_3</strain>
    </source>
</reference>
<comment type="subunit">
    <text evidence="2 10">Heterodimer of HisH and HisF.</text>
</comment>
<dbReference type="NCBIfam" id="TIGR01855">
    <property type="entry name" value="IMP_synth_hisH"/>
    <property type="match status" value="1"/>
</dbReference>
<evidence type="ECO:0000256" key="10">
    <source>
        <dbReference type="HAMAP-Rule" id="MF_00278"/>
    </source>
</evidence>
<evidence type="ECO:0000313" key="14">
    <source>
        <dbReference type="Proteomes" id="UP000318509"/>
    </source>
</evidence>
<accession>A0A537JYM2</accession>
<evidence type="ECO:0000256" key="8">
    <source>
        <dbReference type="ARBA" id="ARBA00047838"/>
    </source>
</evidence>
<comment type="catalytic activity">
    <reaction evidence="8 10">
        <text>5-[(5-phospho-1-deoxy-D-ribulos-1-ylimino)methylamino]-1-(5-phospho-beta-D-ribosyl)imidazole-4-carboxamide + L-glutamine = D-erythro-1-(imidazol-4-yl)glycerol 3-phosphate + 5-amino-1-(5-phospho-beta-D-ribosyl)imidazole-4-carboxamide + L-glutamate + H(+)</text>
        <dbReference type="Rhea" id="RHEA:24793"/>
        <dbReference type="ChEBI" id="CHEBI:15378"/>
        <dbReference type="ChEBI" id="CHEBI:29985"/>
        <dbReference type="ChEBI" id="CHEBI:58278"/>
        <dbReference type="ChEBI" id="CHEBI:58359"/>
        <dbReference type="ChEBI" id="CHEBI:58475"/>
        <dbReference type="ChEBI" id="CHEBI:58525"/>
        <dbReference type="EC" id="4.3.2.10"/>
    </reaction>
</comment>
<evidence type="ECO:0000256" key="4">
    <source>
        <dbReference type="ARBA" id="ARBA00022801"/>
    </source>
</evidence>
<keyword evidence="7 10" id="KW-0456">Lyase</keyword>
<comment type="subcellular location">
    <subcellularLocation>
        <location evidence="10">Cytoplasm</location>
    </subcellularLocation>
</comment>
<dbReference type="PANTHER" id="PTHR42701:SF1">
    <property type="entry name" value="IMIDAZOLE GLYCEROL PHOSPHATE SYNTHASE SUBUNIT HISH"/>
    <property type="match status" value="1"/>
</dbReference>
<evidence type="ECO:0000256" key="5">
    <source>
        <dbReference type="ARBA" id="ARBA00022962"/>
    </source>
</evidence>
<evidence type="ECO:0000313" key="13">
    <source>
        <dbReference type="EMBL" id="TMI88643.1"/>
    </source>
</evidence>
<comment type="pathway">
    <text evidence="1 10">Amino-acid biosynthesis; L-histidine biosynthesis; L-histidine from 5-phospho-alpha-D-ribose 1-diphosphate: step 5/9.</text>
</comment>
<dbReference type="AlphaFoldDB" id="A0A537JYM2"/>
<dbReference type="EC" id="4.3.2.10" evidence="10"/>
<dbReference type="InterPro" id="IPR029062">
    <property type="entry name" value="Class_I_gatase-like"/>
</dbReference>
<feature type="active site" evidence="10 11">
    <location>
        <position position="183"/>
    </location>
</feature>